<dbReference type="InterPro" id="IPR037104">
    <property type="entry name" value="Annexin_sf"/>
</dbReference>
<keyword evidence="1 6" id="KW-0479">Metal-binding</keyword>
<dbReference type="Proteomes" id="UP000032304">
    <property type="component" value="Chromosome 9"/>
</dbReference>
<evidence type="ECO:0000256" key="2">
    <source>
        <dbReference type="ARBA" id="ARBA00022737"/>
    </source>
</evidence>
<dbReference type="OrthoDB" id="37886at2759"/>
<comment type="similarity">
    <text evidence="7">Belongs to the annexin family.</text>
</comment>
<evidence type="ECO:0000256" key="6">
    <source>
        <dbReference type="PIRSR" id="PIRSR609118-1"/>
    </source>
</evidence>
<sequence>MKSFKKLFTSKPKTHNPESSFKIGGMGSLKVLDVIPSPEDDSHKLKKAFQGFGTDEDGIIEILGHRDANQRKKIRETYHQLYNETLIDALKSELSGDFGKAVILWTYDPSERDARLANEALKSKKKGIKHLEIIVEMSCASSPQHVVAVRQAYCTLFDHSVEEDIVASLPPPLRKILVGLVTSYRYDKEVVDNDVANLEADRLHEAIKTKDLAHDDVVFILSTRNFYQLRTTFACYKKKHGNPIDKDIEKSGKGDLESLVRMVILCIDSPEKHFAEVVGTSIIGLGTDEDSLTRAIISRAEIDMMKVKSEYLNIYKSSLDDAVTGDTSGDYRNFLVTLLGGKI</sequence>
<keyword evidence="9" id="KW-1185">Reference proteome</keyword>
<evidence type="ECO:0000256" key="3">
    <source>
        <dbReference type="ARBA" id="ARBA00022837"/>
    </source>
</evidence>
<feature type="binding site" evidence="6">
    <location>
        <position position="282"/>
    </location>
    <ligand>
        <name>Ca(2+)</name>
        <dbReference type="ChEBI" id="CHEBI:29108"/>
        <label>1</label>
    </ligand>
</feature>
<keyword evidence="5 7" id="KW-0111">Calcium/phospholipid-binding</keyword>
<dbReference type="Gene3D" id="1.10.220.10">
    <property type="entry name" value="Annexin"/>
    <property type="match status" value="4"/>
</dbReference>
<keyword evidence="3 6" id="KW-0106">Calcium</keyword>
<dbReference type="SUPFAM" id="SSF47874">
    <property type="entry name" value="Annexin"/>
    <property type="match status" value="1"/>
</dbReference>
<gene>
    <name evidence="8" type="ORF">B456_009G295800</name>
</gene>
<dbReference type="EMBL" id="CM001748">
    <property type="protein sequence ID" value="KJB60234.1"/>
    <property type="molecule type" value="Genomic_DNA"/>
</dbReference>
<dbReference type="FunFam" id="1.10.220.10:FF:000009">
    <property type="entry name" value="Annexin"/>
    <property type="match status" value="1"/>
</dbReference>
<dbReference type="Pfam" id="PF00191">
    <property type="entry name" value="Annexin"/>
    <property type="match status" value="3"/>
</dbReference>
<dbReference type="GO" id="GO:0005886">
    <property type="term" value="C:plasma membrane"/>
    <property type="evidence" value="ECO:0007669"/>
    <property type="project" value="TreeGrafter"/>
</dbReference>
<dbReference type="FunFam" id="1.10.220.10:FF:000001">
    <property type="entry name" value="Annexin"/>
    <property type="match status" value="1"/>
</dbReference>
<feature type="binding site" evidence="6">
    <location>
        <position position="49"/>
    </location>
    <ligand>
        <name>Ca(2+)</name>
        <dbReference type="ChEBI" id="CHEBI:29108"/>
        <label>1</label>
    </ligand>
</feature>
<dbReference type="GO" id="GO:0009408">
    <property type="term" value="P:response to heat"/>
    <property type="evidence" value="ECO:0007669"/>
    <property type="project" value="TreeGrafter"/>
</dbReference>
<dbReference type="InterPro" id="IPR018502">
    <property type="entry name" value="Annexin_repeat"/>
</dbReference>
<keyword evidence="2 7" id="KW-0677">Repeat</keyword>
<dbReference type="InterPro" id="IPR018252">
    <property type="entry name" value="Annexin_repeat_CS"/>
</dbReference>
<dbReference type="STRING" id="29730.A0A0D2TTY8"/>
<dbReference type="Gramene" id="KJB60234">
    <property type="protein sequence ID" value="KJB60234"/>
    <property type="gene ID" value="B456_009G295800"/>
</dbReference>
<dbReference type="SMART" id="SM00335">
    <property type="entry name" value="ANX"/>
    <property type="match status" value="3"/>
</dbReference>
<comment type="domain">
    <text evidence="7">A pair of annexin repeats may form one binding site for calcium and phospholipid.</text>
</comment>
<name>A0A0D2TTY8_GOSRA</name>
<dbReference type="GO" id="GO:0005544">
    <property type="term" value="F:calcium-dependent phospholipid binding"/>
    <property type="evidence" value="ECO:0007669"/>
    <property type="project" value="UniProtKB-KW"/>
</dbReference>
<evidence type="ECO:0000256" key="1">
    <source>
        <dbReference type="ARBA" id="ARBA00022723"/>
    </source>
</evidence>
<dbReference type="KEGG" id="gra:105770475"/>
<evidence type="ECO:0000256" key="5">
    <source>
        <dbReference type="ARBA" id="ARBA00023302"/>
    </source>
</evidence>
<organism evidence="8 9">
    <name type="scientific">Gossypium raimondii</name>
    <name type="common">Peruvian cotton</name>
    <name type="synonym">Gossypium klotzschianum subsp. raimondii</name>
    <dbReference type="NCBI Taxonomy" id="29730"/>
    <lineage>
        <taxon>Eukaryota</taxon>
        <taxon>Viridiplantae</taxon>
        <taxon>Streptophyta</taxon>
        <taxon>Embryophyta</taxon>
        <taxon>Tracheophyta</taxon>
        <taxon>Spermatophyta</taxon>
        <taxon>Magnoliopsida</taxon>
        <taxon>eudicotyledons</taxon>
        <taxon>Gunneridae</taxon>
        <taxon>Pentapetalae</taxon>
        <taxon>rosids</taxon>
        <taxon>malvids</taxon>
        <taxon>Malvales</taxon>
        <taxon>Malvaceae</taxon>
        <taxon>Malvoideae</taxon>
        <taxon>Gossypium</taxon>
    </lineage>
</organism>
<feature type="binding site" evidence="6">
    <location>
        <position position="93"/>
    </location>
    <ligand>
        <name>Ca(2+)</name>
        <dbReference type="ChEBI" id="CHEBI:29108"/>
        <label>1</label>
    </ligand>
</feature>
<dbReference type="PRINTS" id="PR00196">
    <property type="entry name" value="ANNEXIN"/>
</dbReference>
<dbReference type="FunFam" id="1.10.220.10:FF:000006">
    <property type="entry name" value="Annexin"/>
    <property type="match status" value="1"/>
</dbReference>
<dbReference type="GO" id="GO:0001786">
    <property type="term" value="F:phosphatidylserine binding"/>
    <property type="evidence" value="ECO:0007669"/>
    <property type="project" value="TreeGrafter"/>
</dbReference>
<dbReference type="GO" id="GO:0005737">
    <property type="term" value="C:cytoplasm"/>
    <property type="evidence" value="ECO:0007669"/>
    <property type="project" value="TreeGrafter"/>
</dbReference>
<dbReference type="InterPro" id="IPR009118">
    <property type="entry name" value="AnnexinD_plant"/>
</dbReference>
<accession>A0A0D2TTY8</accession>
<dbReference type="GO" id="GO:0009409">
    <property type="term" value="P:response to cold"/>
    <property type="evidence" value="ECO:0007669"/>
    <property type="project" value="TreeGrafter"/>
</dbReference>
<evidence type="ECO:0000256" key="4">
    <source>
        <dbReference type="ARBA" id="ARBA00023216"/>
    </source>
</evidence>
<dbReference type="eggNOG" id="KOG0819">
    <property type="taxonomic scope" value="Eukaryota"/>
</dbReference>
<dbReference type="GO" id="GO:0005509">
    <property type="term" value="F:calcium ion binding"/>
    <property type="evidence" value="ECO:0007669"/>
    <property type="project" value="InterPro"/>
</dbReference>
<dbReference type="GO" id="GO:0009414">
    <property type="term" value="P:response to water deprivation"/>
    <property type="evidence" value="ECO:0007669"/>
    <property type="project" value="TreeGrafter"/>
</dbReference>
<protein>
    <recommendedName>
        <fullName evidence="7">Annexin</fullName>
    </recommendedName>
</protein>
<dbReference type="GO" id="GO:0009651">
    <property type="term" value="P:response to salt stress"/>
    <property type="evidence" value="ECO:0007669"/>
    <property type="project" value="TreeGrafter"/>
</dbReference>
<dbReference type="AlphaFoldDB" id="A0A0D2TTY8"/>
<proteinExistence type="inferred from homology"/>
<evidence type="ECO:0000313" key="8">
    <source>
        <dbReference type="EMBL" id="KJB60234.1"/>
    </source>
</evidence>
<reference evidence="8 9" key="1">
    <citation type="journal article" date="2012" name="Nature">
        <title>Repeated polyploidization of Gossypium genomes and the evolution of spinnable cotton fibres.</title>
        <authorList>
            <person name="Paterson A.H."/>
            <person name="Wendel J.F."/>
            <person name="Gundlach H."/>
            <person name="Guo H."/>
            <person name="Jenkins J."/>
            <person name="Jin D."/>
            <person name="Llewellyn D."/>
            <person name="Showmaker K.C."/>
            <person name="Shu S."/>
            <person name="Udall J."/>
            <person name="Yoo M.J."/>
            <person name="Byers R."/>
            <person name="Chen W."/>
            <person name="Doron-Faigenboim A."/>
            <person name="Duke M.V."/>
            <person name="Gong L."/>
            <person name="Grimwood J."/>
            <person name="Grover C."/>
            <person name="Grupp K."/>
            <person name="Hu G."/>
            <person name="Lee T.H."/>
            <person name="Li J."/>
            <person name="Lin L."/>
            <person name="Liu T."/>
            <person name="Marler B.S."/>
            <person name="Page J.T."/>
            <person name="Roberts A.W."/>
            <person name="Romanel E."/>
            <person name="Sanders W.S."/>
            <person name="Szadkowski E."/>
            <person name="Tan X."/>
            <person name="Tang H."/>
            <person name="Xu C."/>
            <person name="Wang J."/>
            <person name="Wang Z."/>
            <person name="Zhang D."/>
            <person name="Zhang L."/>
            <person name="Ashrafi H."/>
            <person name="Bedon F."/>
            <person name="Bowers J.E."/>
            <person name="Brubaker C.L."/>
            <person name="Chee P.W."/>
            <person name="Das S."/>
            <person name="Gingle A.R."/>
            <person name="Haigler C.H."/>
            <person name="Harker D."/>
            <person name="Hoffmann L.V."/>
            <person name="Hovav R."/>
            <person name="Jones D.C."/>
            <person name="Lemke C."/>
            <person name="Mansoor S."/>
            <person name="ur Rahman M."/>
            <person name="Rainville L.N."/>
            <person name="Rambani A."/>
            <person name="Reddy U.K."/>
            <person name="Rong J.K."/>
            <person name="Saranga Y."/>
            <person name="Scheffler B.E."/>
            <person name="Scheffler J.A."/>
            <person name="Stelly D.M."/>
            <person name="Triplett B.A."/>
            <person name="Van Deynze A."/>
            <person name="Vaslin M.F."/>
            <person name="Waghmare V.N."/>
            <person name="Walford S.A."/>
            <person name="Wright R.J."/>
            <person name="Zaki E.A."/>
            <person name="Zhang T."/>
            <person name="Dennis E.S."/>
            <person name="Mayer K.F."/>
            <person name="Peterson D.G."/>
            <person name="Rokhsar D.S."/>
            <person name="Wang X."/>
            <person name="Schmutz J."/>
        </authorList>
    </citation>
    <scope>NUCLEOTIDE SEQUENCE [LARGE SCALE GENOMIC DNA]</scope>
</reference>
<dbReference type="PRINTS" id="PR01814">
    <property type="entry name" value="ANNEXINPLANT"/>
</dbReference>
<feature type="binding site" evidence="6">
    <location>
        <position position="286"/>
    </location>
    <ligand>
        <name>Ca(2+)</name>
        <dbReference type="ChEBI" id="CHEBI:29108"/>
        <label>1</label>
    </ligand>
</feature>
<dbReference type="PROSITE" id="PS00223">
    <property type="entry name" value="ANNEXIN_1"/>
    <property type="match status" value="1"/>
</dbReference>
<dbReference type="InterPro" id="IPR001464">
    <property type="entry name" value="Annexin"/>
</dbReference>
<dbReference type="PROSITE" id="PS51897">
    <property type="entry name" value="ANNEXIN_2"/>
    <property type="match status" value="4"/>
</dbReference>
<dbReference type="PANTHER" id="PTHR10502">
    <property type="entry name" value="ANNEXIN"/>
    <property type="match status" value="1"/>
</dbReference>
<dbReference type="FunFam" id="1.10.220.10:FF:000008">
    <property type="entry name" value="Annexin"/>
    <property type="match status" value="1"/>
</dbReference>
<dbReference type="OMA" id="VRGPLMQ"/>
<feature type="binding site" evidence="6">
    <location>
        <position position="51"/>
    </location>
    <ligand>
        <name>Ca(2+)</name>
        <dbReference type="ChEBI" id="CHEBI:29108"/>
        <label>1</label>
    </ligand>
</feature>
<feature type="binding site" evidence="6">
    <location>
        <position position="53"/>
    </location>
    <ligand>
        <name>Ca(2+)</name>
        <dbReference type="ChEBI" id="CHEBI:29108"/>
        <label>1</label>
    </ligand>
</feature>
<evidence type="ECO:0000256" key="7">
    <source>
        <dbReference type="RuleBase" id="RU003540"/>
    </source>
</evidence>
<keyword evidence="4 7" id="KW-0041">Annexin</keyword>
<dbReference type="PANTHER" id="PTHR10502:SF99">
    <property type="entry name" value="ANNEXIN D3"/>
    <property type="match status" value="1"/>
</dbReference>
<feature type="binding site" evidence="6">
    <location>
        <position position="326"/>
    </location>
    <ligand>
        <name>Ca(2+)</name>
        <dbReference type="ChEBI" id="CHEBI:29108"/>
        <label>1</label>
    </ligand>
</feature>
<feature type="binding site" evidence="6">
    <location>
        <position position="327"/>
    </location>
    <ligand>
        <name>Ca(2+)</name>
        <dbReference type="ChEBI" id="CHEBI:29108"/>
        <label>1</label>
    </ligand>
</feature>
<evidence type="ECO:0000313" key="9">
    <source>
        <dbReference type="Proteomes" id="UP000032304"/>
    </source>
</evidence>